<dbReference type="RefSeq" id="WP_126466169.1">
    <property type="nucleotide sequence ID" value="NZ_LR134523.1"/>
</dbReference>
<gene>
    <name evidence="2" type="ORF">NCTC13079_01475</name>
</gene>
<evidence type="ECO:0000313" key="3">
    <source>
        <dbReference type="Proteomes" id="UP000269544"/>
    </source>
</evidence>
<dbReference type="KEGG" id="piv:NCTC13079_01475"/>
<accession>A0A3S4YW96</accession>
<name>A0A3S4YW96_9FIRM</name>
<feature type="chain" id="PRO_5018653161" evidence="1">
    <location>
        <begin position="28"/>
        <end position="219"/>
    </location>
</feature>
<sequence>MRKKVFNMALLLAFVLTFVSLPITAFATSTEEPEIQKETLSSDAIEKELRAEGATEETISHLIGKLERGEVWDSFNPKYNNLKPQIVEEGYSKTTYPDGSMMVLRCHEIRPEASLRAIKSVKKYKAELNGFAMKMSFCINARRDTTKKLAIIDSQYNKEIKIYGGSFTEDTIGFVKGWKKQPNAWYAIYYKAPGDIGSKRVWVKAHVNSEKVWTELSTY</sequence>
<protein>
    <submittedName>
        <fullName evidence="2">Uncharacterized protein</fullName>
    </submittedName>
</protein>
<feature type="signal peptide" evidence="1">
    <location>
        <begin position="1"/>
        <end position="27"/>
    </location>
</feature>
<proteinExistence type="predicted"/>
<dbReference type="Proteomes" id="UP000269544">
    <property type="component" value="Chromosome"/>
</dbReference>
<evidence type="ECO:0000313" key="2">
    <source>
        <dbReference type="EMBL" id="VEJ36271.1"/>
    </source>
</evidence>
<reference evidence="2 3" key="1">
    <citation type="submission" date="2018-12" db="EMBL/GenBank/DDBJ databases">
        <authorList>
            <consortium name="Pathogen Informatics"/>
        </authorList>
    </citation>
    <scope>NUCLEOTIDE SEQUENCE [LARGE SCALE GENOMIC DNA]</scope>
    <source>
        <strain evidence="2 3">NCTC13079</strain>
    </source>
</reference>
<organism evidence="2 3">
    <name type="scientific">Aedoeadaptatus ivorii</name>
    <dbReference type="NCBI Taxonomy" id="54006"/>
    <lineage>
        <taxon>Bacteria</taxon>
        <taxon>Bacillati</taxon>
        <taxon>Bacillota</taxon>
        <taxon>Tissierellia</taxon>
        <taxon>Tissierellales</taxon>
        <taxon>Peptoniphilaceae</taxon>
        <taxon>Aedoeadaptatus</taxon>
    </lineage>
</organism>
<dbReference type="AlphaFoldDB" id="A0A3S4YW96"/>
<keyword evidence="3" id="KW-1185">Reference proteome</keyword>
<keyword evidence="1" id="KW-0732">Signal</keyword>
<dbReference type="OrthoDB" id="2962955at2"/>
<evidence type="ECO:0000256" key="1">
    <source>
        <dbReference type="SAM" id="SignalP"/>
    </source>
</evidence>
<dbReference type="EMBL" id="LR134523">
    <property type="protein sequence ID" value="VEJ36271.1"/>
    <property type="molecule type" value="Genomic_DNA"/>
</dbReference>